<dbReference type="GO" id="GO:0005886">
    <property type="term" value="C:plasma membrane"/>
    <property type="evidence" value="ECO:0007669"/>
    <property type="project" value="UniProtKB-SubCell"/>
</dbReference>
<evidence type="ECO:0000256" key="17">
    <source>
        <dbReference type="ARBA" id="ARBA00023170"/>
    </source>
</evidence>
<protein>
    <recommendedName>
        <fullName evidence="4">non-specific serine/threonine protein kinase</fullName>
        <ecNumber evidence="4">2.7.11.1</ecNumber>
    </recommendedName>
</protein>
<dbReference type="AlphaFoldDB" id="A0A7J7LV47"/>
<dbReference type="FunFam" id="1.10.510.10:FF:000240">
    <property type="entry name" value="Lectin-domain containing receptor kinase A4.3"/>
    <property type="match status" value="1"/>
</dbReference>
<evidence type="ECO:0000256" key="1">
    <source>
        <dbReference type="ARBA" id="ARBA00004251"/>
    </source>
</evidence>
<dbReference type="InterPro" id="IPR017441">
    <property type="entry name" value="Protein_kinase_ATP_BS"/>
</dbReference>
<dbReference type="GO" id="GO:0004674">
    <property type="term" value="F:protein serine/threonine kinase activity"/>
    <property type="evidence" value="ECO:0007669"/>
    <property type="project" value="UniProtKB-KW"/>
</dbReference>
<keyword evidence="13 21" id="KW-0067">ATP-binding</keyword>
<evidence type="ECO:0000259" key="23">
    <source>
        <dbReference type="PROSITE" id="PS50011"/>
    </source>
</evidence>
<keyword evidence="17" id="KW-0675">Receptor</keyword>
<dbReference type="Proteomes" id="UP000541444">
    <property type="component" value="Unassembled WGS sequence"/>
</dbReference>
<dbReference type="InterPro" id="IPR000719">
    <property type="entry name" value="Prot_kinase_dom"/>
</dbReference>
<dbReference type="GO" id="GO:0005524">
    <property type="term" value="F:ATP binding"/>
    <property type="evidence" value="ECO:0007669"/>
    <property type="project" value="UniProtKB-UniRule"/>
</dbReference>
<dbReference type="Pfam" id="PF07714">
    <property type="entry name" value="PK_Tyr_Ser-Thr"/>
    <property type="match status" value="1"/>
</dbReference>
<keyword evidence="10" id="KW-0732">Signal</keyword>
<dbReference type="OrthoDB" id="4062651at2759"/>
<comment type="catalytic activity">
    <reaction evidence="20">
        <text>L-seryl-[protein] + ATP = O-phospho-L-seryl-[protein] + ADP + H(+)</text>
        <dbReference type="Rhea" id="RHEA:17989"/>
        <dbReference type="Rhea" id="RHEA-COMP:9863"/>
        <dbReference type="Rhea" id="RHEA-COMP:11604"/>
        <dbReference type="ChEBI" id="CHEBI:15378"/>
        <dbReference type="ChEBI" id="CHEBI:29999"/>
        <dbReference type="ChEBI" id="CHEBI:30616"/>
        <dbReference type="ChEBI" id="CHEBI:83421"/>
        <dbReference type="ChEBI" id="CHEBI:456216"/>
        <dbReference type="EC" id="2.7.11.1"/>
    </reaction>
</comment>
<dbReference type="EC" id="2.7.11.1" evidence="4"/>
<dbReference type="InterPro" id="IPR008271">
    <property type="entry name" value="Ser/Thr_kinase_AS"/>
</dbReference>
<dbReference type="InterPro" id="IPR011009">
    <property type="entry name" value="Kinase-like_dom_sf"/>
</dbReference>
<keyword evidence="9" id="KW-0812">Transmembrane</keyword>
<reference evidence="24 25" key="1">
    <citation type="journal article" date="2020" name="IScience">
        <title>Genome Sequencing of the Endangered Kingdonia uniflora (Circaeasteraceae, Ranunculales) Reveals Potential Mechanisms of Evolutionary Specialization.</title>
        <authorList>
            <person name="Sun Y."/>
            <person name="Deng T."/>
            <person name="Zhang A."/>
            <person name="Moore M.J."/>
            <person name="Landis J.B."/>
            <person name="Lin N."/>
            <person name="Zhang H."/>
            <person name="Zhang X."/>
            <person name="Huang J."/>
            <person name="Zhang X."/>
            <person name="Sun H."/>
            <person name="Wang H."/>
        </authorList>
    </citation>
    <scope>NUCLEOTIDE SEQUENCE [LARGE SCALE GENOMIC DNA]</scope>
    <source>
        <strain evidence="24">TB1705</strain>
        <tissue evidence="24">Leaf</tissue>
    </source>
</reference>
<keyword evidence="16" id="KW-1015">Disulfide bond</keyword>
<feature type="domain" description="Protein kinase" evidence="23">
    <location>
        <begin position="76"/>
        <end position="358"/>
    </location>
</feature>
<evidence type="ECO:0000256" key="11">
    <source>
        <dbReference type="ARBA" id="ARBA00022741"/>
    </source>
</evidence>
<dbReference type="SMART" id="SM00220">
    <property type="entry name" value="S_TKc"/>
    <property type="match status" value="1"/>
</dbReference>
<evidence type="ECO:0000256" key="14">
    <source>
        <dbReference type="ARBA" id="ARBA00022989"/>
    </source>
</evidence>
<evidence type="ECO:0000256" key="18">
    <source>
        <dbReference type="ARBA" id="ARBA00023180"/>
    </source>
</evidence>
<name>A0A7J7LV47_9MAGN</name>
<comment type="catalytic activity">
    <reaction evidence="19">
        <text>L-threonyl-[protein] + ATP = O-phospho-L-threonyl-[protein] + ADP + H(+)</text>
        <dbReference type="Rhea" id="RHEA:46608"/>
        <dbReference type="Rhea" id="RHEA-COMP:11060"/>
        <dbReference type="Rhea" id="RHEA-COMP:11605"/>
        <dbReference type="ChEBI" id="CHEBI:15378"/>
        <dbReference type="ChEBI" id="CHEBI:30013"/>
        <dbReference type="ChEBI" id="CHEBI:30616"/>
        <dbReference type="ChEBI" id="CHEBI:61977"/>
        <dbReference type="ChEBI" id="CHEBI:456216"/>
        <dbReference type="EC" id="2.7.11.1"/>
    </reaction>
</comment>
<dbReference type="SUPFAM" id="SSF56112">
    <property type="entry name" value="Protein kinase-like (PK-like)"/>
    <property type="match status" value="1"/>
</dbReference>
<dbReference type="PANTHER" id="PTHR27009">
    <property type="entry name" value="RUST RESISTANCE KINASE LR10-RELATED"/>
    <property type="match status" value="1"/>
</dbReference>
<keyword evidence="14" id="KW-1133">Transmembrane helix</keyword>
<evidence type="ECO:0000256" key="12">
    <source>
        <dbReference type="ARBA" id="ARBA00022777"/>
    </source>
</evidence>
<evidence type="ECO:0000256" key="3">
    <source>
        <dbReference type="ARBA" id="ARBA00010217"/>
    </source>
</evidence>
<comment type="similarity">
    <text evidence="22">Belongs to the protein kinase superfamily.</text>
</comment>
<dbReference type="Gene3D" id="3.30.200.20">
    <property type="entry name" value="Phosphorylase Kinase, domain 1"/>
    <property type="match status" value="1"/>
</dbReference>
<accession>A0A7J7LV47</accession>
<comment type="subcellular location">
    <subcellularLocation>
        <location evidence="1">Cell membrane</location>
        <topology evidence="1">Single-pass type I membrane protein</topology>
    </subcellularLocation>
</comment>
<evidence type="ECO:0000256" key="4">
    <source>
        <dbReference type="ARBA" id="ARBA00012513"/>
    </source>
</evidence>
<evidence type="ECO:0000256" key="9">
    <source>
        <dbReference type="ARBA" id="ARBA00022692"/>
    </source>
</evidence>
<gene>
    <name evidence="24" type="ORF">GIB67_024061</name>
</gene>
<keyword evidence="5" id="KW-1003">Cell membrane</keyword>
<evidence type="ECO:0000256" key="22">
    <source>
        <dbReference type="RuleBase" id="RU000304"/>
    </source>
</evidence>
<evidence type="ECO:0000256" key="5">
    <source>
        <dbReference type="ARBA" id="ARBA00022475"/>
    </source>
</evidence>
<sequence length="405" mass="45825">IFIISVLCKNFMWLKETYAPTVNQTQSKEKVTLLPKTVNDLAIVASDADTMEIFIGDIAKEKPTRFSPQELESFTRKYSKRLGSGGFGVVYKGKFPNGVQLAVKVLKNCATKELKEQFMAEVSTIGRTYHKNLVRLYGFCFDTNIKALVYEYMEKGSLDCILFDNNKSLEWEKLHEIAIGTAKGLGYLHHDCKDIIIHYDIKPGNVLLDSKFSPKVADFGLAMLYNREITHVSMTCGRGTPGYAAPELWIPSHITYKCDVYSYGITLFEIALGKMKLDATMSVSQLPRKVWEKFERGELSDFLRDFGIKDRDRMKAVLFCTVALWCIQYLPEERPSMIRVVQMLEGMVEVMTPPNPFQHLISSGVNLAVSKQTTSGDSTRSAGIRRTSSKECTPIMKKYEIEIAS</sequence>
<evidence type="ECO:0000256" key="20">
    <source>
        <dbReference type="ARBA" id="ARBA00048679"/>
    </source>
</evidence>
<dbReference type="InterPro" id="IPR045874">
    <property type="entry name" value="LRK10/LRL21-25-like"/>
</dbReference>
<evidence type="ECO:0000313" key="25">
    <source>
        <dbReference type="Proteomes" id="UP000541444"/>
    </source>
</evidence>
<dbReference type="Gene3D" id="1.10.510.10">
    <property type="entry name" value="Transferase(Phosphotransferase) domain 1"/>
    <property type="match status" value="1"/>
</dbReference>
<evidence type="ECO:0000256" key="13">
    <source>
        <dbReference type="ARBA" id="ARBA00022840"/>
    </source>
</evidence>
<dbReference type="InterPro" id="IPR001245">
    <property type="entry name" value="Ser-Thr/Tyr_kinase_cat_dom"/>
</dbReference>
<evidence type="ECO:0000256" key="15">
    <source>
        <dbReference type="ARBA" id="ARBA00023136"/>
    </source>
</evidence>
<evidence type="ECO:0000313" key="24">
    <source>
        <dbReference type="EMBL" id="KAF6146412.1"/>
    </source>
</evidence>
<dbReference type="EMBL" id="JACGCM010001978">
    <property type="protein sequence ID" value="KAF6146412.1"/>
    <property type="molecule type" value="Genomic_DNA"/>
</dbReference>
<keyword evidence="11 21" id="KW-0547">Nucleotide-binding</keyword>
<dbReference type="PROSITE" id="PS50011">
    <property type="entry name" value="PROTEIN_KINASE_DOM"/>
    <property type="match status" value="1"/>
</dbReference>
<evidence type="ECO:0000256" key="2">
    <source>
        <dbReference type="ARBA" id="ARBA00008536"/>
    </source>
</evidence>
<evidence type="ECO:0000256" key="10">
    <source>
        <dbReference type="ARBA" id="ARBA00022729"/>
    </source>
</evidence>
<keyword evidence="6 22" id="KW-0723">Serine/threonine-protein kinase</keyword>
<feature type="non-terminal residue" evidence="24">
    <location>
        <position position="405"/>
    </location>
</feature>
<feature type="binding site" evidence="21">
    <location>
        <position position="104"/>
    </location>
    <ligand>
        <name>ATP</name>
        <dbReference type="ChEBI" id="CHEBI:30616"/>
    </ligand>
</feature>
<evidence type="ECO:0000256" key="21">
    <source>
        <dbReference type="PROSITE-ProRule" id="PRU10141"/>
    </source>
</evidence>
<evidence type="ECO:0000256" key="8">
    <source>
        <dbReference type="ARBA" id="ARBA00022679"/>
    </source>
</evidence>
<keyword evidence="12" id="KW-0418">Kinase</keyword>
<dbReference type="PROSITE" id="PS00108">
    <property type="entry name" value="PROTEIN_KINASE_ST"/>
    <property type="match status" value="1"/>
</dbReference>
<keyword evidence="25" id="KW-1185">Reference proteome</keyword>
<organism evidence="24 25">
    <name type="scientific">Kingdonia uniflora</name>
    <dbReference type="NCBI Taxonomy" id="39325"/>
    <lineage>
        <taxon>Eukaryota</taxon>
        <taxon>Viridiplantae</taxon>
        <taxon>Streptophyta</taxon>
        <taxon>Embryophyta</taxon>
        <taxon>Tracheophyta</taxon>
        <taxon>Spermatophyta</taxon>
        <taxon>Magnoliopsida</taxon>
        <taxon>Ranunculales</taxon>
        <taxon>Circaeasteraceae</taxon>
        <taxon>Kingdonia</taxon>
    </lineage>
</organism>
<dbReference type="FunFam" id="3.30.200.20:FF:000059">
    <property type="entry name" value="S-receptor-like serine/threonine-protein kinase"/>
    <property type="match status" value="1"/>
</dbReference>
<dbReference type="GO" id="GO:0002229">
    <property type="term" value="P:defense response to oomycetes"/>
    <property type="evidence" value="ECO:0007669"/>
    <property type="project" value="UniProtKB-ARBA"/>
</dbReference>
<proteinExistence type="inferred from homology"/>
<comment type="caution">
    <text evidence="24">The sequence shown here is derived from an EMBL/GenBank/DDBJ whole genome shotgun (WGS) entry which is preliminary data.</text>
</comment>
<keyword evidence="8" id="KW-0808">Transferase</keyword>
<keyword evidence="7" id="KW-0245">EGF-like domain</keyword>
<evidence type="ECO:0000256" key="6">
    <source>
        <dbReference type="ARBA" id="ARBA00022527"/>
    </source>
</evidence>
<keyword evidence="18" id="KW-0325">Glycoprotein</keyword>
<comment type="similarity">
    <text evidence="3">In the C-terminal section; belongs to the protein kinase superfamily. Ser/Thr protein kinase family.</text>
</comment>
<evidence type="ECO:0000256" key="16">
    <source>
        <dbReference type="ARBA" id="ARBA00023157"/>
    </source>
</evidence>
<comment type="similarity">
    <text evidence="2">In the N-terminal section; belongs to the leguminous lectin family.</text>
</comment>
<dbReference type="PROSITE" id="PS00107">
    <property type="entry name" value="PROTEIN_KINASE_ATP"/>
    <property type="match status" value="1"/>
</dbReference>
<evidence type="ECO:0000256" key="7">
    <source>
        <dbReference type="ARBA" id="ARBA00022536"/>
    </source>
</evidence>
<keyword evidence="15" id="KW-0472">Membrane</keyword>
<evidence type="ECO:0000256" key="19">
    <source>
        <dbReference type="ARBA" id="ARBA00047899"/>
    </source>
</evidence>